<feature type="region of interest" description="Disordered" evidence="1">
    <location>
        <begin position="1"/>
        <end position="35"/>
    </location>
</feature>
<gene>
    <name evidence="2" type="ORF">QUF85_05850</name>
</gene>
<organism evidence="2 3">
    <name type="scientific">Peribacillus frigoritolerans</name>
    <dbReference type="NCBI Taxonomy" id="450367"/>
    <lineage>
        <taxon>Bacteria</taxon>
        <taxon>Bacillati</taxon>
        <taxon>Bacillota</taxon>
        <taxon>Bacilli</taxon>
        <taxon>Bacillales</taxon>
        <taxon>Bacillaceae</taxon>
        <taxon>Peribacillus</taxon>
    </lineage>
</organism>
<protein>
    <submittedName>
        <fullName evidence="2">Uncharacterized protein</fullName>
    </submittedName>
</protein>
<dbReference type="EMBL" id="JAUCFI010000003">
    <property type="protein sequence ID" value="MDM5282820.1"/>
    <property type="molecule type" value="Genomic_DNA"/>
</dbReference>
<feature type="compositionally biased region" description="Basic residues" evidence="1">
    <location>
        <begin position="20"/>
        <end position="34"/>
    </location>
</feature>
<comment type="caution">
    <text evidence="2">The sequence shown here is derived from an EMBL/GenBank/DDBJ whole genome shotgun (WGS) entry which is preliminary data.</text>
</comment>
<dbReference type="AlphaFoldDB" id="A0AAJ1VAZ7"/>
<evidence type="ECO:0000313" key="2">
    <source>
        <dbReference type="EMBL" id="MDM5282820.1"/>
    </source>
</evidence>
<accession>A0AAJ1VAZ7</accession>
<reference evidence="2" key="1">
    <citation type="submission" date="2023-06" db="EMBL/GenBank/DDBJ databases">
        <title>Comparative genomics of Bacillaceae isolates and their secondary metabolite potential.</title>
        <authorList>
            <person name="Song L."/>
            <person name="Nielsen L.J."/>
            <person name="Mohite O."/>
            <person name="Xu X."/>
            <person name="Weber T."/>
            <person name="Kovacs A.T."/>
        </authorList>
    </citation>
    <scope>NUCLEOTIDE SEQUENCE</scope>
    <source>
        <strain evidence="2">G1S1</strain>
    </source>
</reference>
<name>A0AAJ1VAZ7_9BACI</name>
<evidence type="ECO:0000256" key="1">
    <source>
        <dbReference type="SAM" id="MobiDB-lite"/>
    </source>
</evidence>
<dbReference type="Proteomes" id="UP001238973">
    <property type="component" value="Unassembled WGS sequence"/>
</dbReference>
<proteinExistence type="predicted"/>
<evidence type="ECO:0000313" key="3">
    <source>
        <dbReference type="Proteomes" id="UP001238973"/>
    </source>
</evidence>
<sequence length="74" mass="8024">MERKVRDSCGKSVSSETPQAHRRRGGSRTARGKRVPGVEINVAVGIRKSVPSRQQSAKPPPAIICGIDHSELFC</sequence>